<name>A0AAD4LI30_9AGAM</name>
<dbReference type="InterPro" id="IPR016159">
    <property type="entry name" value="Cullin_repeat-like_dom_sf"/>
</dbReference>
<evidence type="ECO:0000256" key="2">
    <source>
        <dbReference type="ARBA" id="ARBA00006419"/>
    </source>
</evidence>
<reference evidence="9" key="1">
    <citation type="submission" date="2022-01" db="EMBL/GenBank/DDBJ databases">
        <title>Comparative genomics reveals a dynamic genome evolution in the ectomycorrhizal milk-cap (Lactarius) mushrooms.</title>
        <authorList>
            <consortium name="DOE Joint Genome Institute"/>
            <person name="Lebreton A."/>
            <person name="Tang N."/>
            <person name="Kuo A."/>
            <person name="LaButti K."/>
            <person name="Drula E."/>
            <person name="Barry K."/>
            <person name="Clum A."/>
            <person name="Lipzen A."/>
            <person name="Mousain D."/>
            <person name="Ng V."/>
            <person name="Wang R."/>
            <person name="Wang X."/>
            <person name="Dai Y."/>
            <person name="Henrissat B."/>
            <person name="Grigoriev I.V."/>
            <person name="Guerin-Laguette A."/>
            <person name="Yu F."/>
            <person name="Martin F.M."/>
        </authorList>
    </citation>
    <scope>NUCLEOTIDE SEQUENCE</scope>
    <source>
        <strain evidence="9">QP</strain>
    </source>
</reference>
<dbReference type="GO" id="GO:0017119">
    <property type="term" value="C:Golgi transport complex"/>
    <property type="evidence" value="ECO:0007669"/>
    <property type="project" value="InterPro"/>
</dbReference>
<proteinExistence type="inferred from homology"/>
<evidence type="ECO:0000256" key="1">
    <source>
        <dbReference type="ARBA" id="ARBA00004395"/>
    </source>
</evidence>
<evidence type="ECO:0000256" key="8">
    <source>
        <dbReference type="ARBA" id="ARBA00031347"/>
    </source>
</evidence>
<accession>A0AAD4LI30</accession>
<keyword evidence="6" id="KW-0333">Golgi apparatus</keyword>
<dbReference type="SUPFAM" id="SSF74788">
    <property type="entry name" value="Cullin repeat-like"/>
    <property type="match status" value="1"/>
</dbReference>
<evidence type="ECO:0000313" key="10">
    <source>
        <dbReference type="Proteomes" id="UP001201163"/>
    </source>
</evidence>
<evidence type="ECO:0000256" key="3">
    <source>
        <dbReference type="ARBA" id="ARBA00020983"/>
    </source>
</evidence>
<organism evidence="9 10">
    <name type="scientific">Lactarius akahatsu</name>
    <dbReference type="NCBI Taxonomy" id="416441"/>
    <lineage>
        <taxon>Eukaryota</taxon>
        <taxon>Fungi</taxon>
        <taxon>Dikarya</taxon>
        <taxon>Basidiomycota</taxon>
        <taxon>Agaricomycotina</taxon>
        <taxon>Agaricomycetes</taxon>
        <taxon>Russulales</taxon>
        <taxon>Russulaceae</taxon>
        <taxon>Lactarius</taxon>
    </lineage>
</organism>
<evidence type="ECO:0000313" key="9">
    <source>
        <dbReference type="EMBL" id="KAH8991722.1"/>
    </source>
</evidence>
<keyword evidence="4" id="KW-0813">Transport</keyword>
<protein>
    <recommendedName>
        <fullName evidence="3">Conserved oligomeric Golgi complex subunit 8</fullName>
    </recommendedName>
    <alternativeName>
        <fullName evidence="8">Component of oligomeric Golgi complex 8</fullName>
    </alternativeName>
</protein>
<dbReference type="PANTHER" id="PTHR21311:SF0">
    <property type="entry name" value="CONSERVED OLIGOMERIC GOLGI COMPLEX SUBUNIT 8"/>
    <property type="match status" value="1"/>
</dbReference>
<keyword evidence="7" id="KW-0472">Membrane</keyword>
<dbReference type="Pfam" id="PF04124">
    <property type="entry name" value="Dor1"/>
    <property type="match status" value="1"/>
</dbReference>
<gene>
    <name evidence="9" type="ORF">EDB92DRAFT_1935052</name>
</gene>
<evidence type="ECO:0000256" key="4">
    <source>
        <dbReference type="ARBA" id="ARBA00022448"/>
    </source>
</evidence>
<evidence type="ECO:0000256" key="5">
    <source>
        <dbReference type="ARBA" id="ARBA00022927"/>
    </source>
</evidence>
<comment type="caution">
    <text evidence="9">The sequence shown here is derived from an EMBL/GenBank/DDBJ whole genome shotgun (WGS) entry which is preliminary data.</text>
</comment>
<comment type="subcellular location">
    <subcellularLocation>
        <location evidence="1">Golgi apparatus membrane</location>
        <topology evidence="1">Peripheral membrane protein</topology>
    </subcellularLocation>
</comment>
<dbReference type="GO" id="GO:0000139">
    <property type="term" value="C:Golgi membrane"/>
    <property type="evidence" value="ECO:0007669"/>
    <property type="project" value="UniProtKB-SubCell"/>
</dbReference>
<dbReference type="AlphaFoldDB" id="A0AAD4LI30"/>
<dbReference type="PANTHER" id="PTHR21311">
    <property type="entry name" value="CONSERVED OLIGOMERIC GOLGI COMPLEX COMPONENT 8"/>
    <property type="match status" value="1"/>
</dbReference>
<dbReference type="EMBL" id="JAKELL010000025">
    <property type="protein sequence ID" value="KAH8991722.1"/>
    <property type="molecule type" value="Genomic_DNA"/>
</dbReference>
<sequence length="524" mass="56608">MTEIYTQQDGGLALTSLRDVLPGKPELSSSKATSYLEEIITLPLDSILSEPAILSSTSSQLTNALTNLCTSSYPTFLSLHSTTTNLTATLSSFSGTLTTLLDDIPTLESAARSFSSDISSIQSSRRRAALVLEHSSKLQDILELPVLADACVRAGHFQEALDLAAHAARLAARFPHVQAVQDVHAEADSSIRVLFAQLLATLRAQGKLPTLFRAVSFLRRMRVLPERALALAFLTGRLEALNTALTNAEGERRGLDAPDAWARYMKKYIDTWREGVHDLVTQYAAIFLERPPADLSREDLDVLRTLLPACASQLLSRLLDALRTALPRLSDAPTLTALLTQLTYCSTSFARLGLDFRTLLPPLFEDAVLVRVSGEFSKAAVEFGKTPRTNWAGVGAPRRDSRAAAGTTAGVLQMPPQALVAYPPVAVFANALLAALNGLRLLAPVALLKDLVRALDGALAQACRVLLDAPREEAHEAATAFVRLLVPFVRRGLIEGGVMPSEELQGVMEEVNVWISRATANEVA</sequence>
<dbReference type="GO" id="GO:0015031">
    <property type="term" value="P:protein transport"/>
    <property type="evidence" value="ECO:0007669"/>
    <property type="project" value="UniProtKB-KW"/>
</dbReference>
<evidence type="ECO:0000256" key="6">
    <source>
        <dbReference type="ARBA" id="ARBA00023034"/>
    </source>
</evidence>
<keyword evidence="10" id="KW-1185">Reference proteome</keyword>
<keyword evidence="5" id="KW-0653">Protein transport</keyword>
<dbReference type="InterPro" id="IPR007255">
    <property type="entry name" value="COG8"/>
</dbReference>
<dbReference type="GO" id="GO:0006891">
    <property type="term" value="P:intra-Golgi vesicle-mediated transport"/>
    <property type="evidence" value="ECO:0007669"/>
    <property type="project" value="TreeGrafter"/>
</dbReference>
<evidence type="ECO:0000256" key="7">
    <source>
        <dbReference type="ARBA" id="ARBA00023136"/>
    </source>
</evidence>
<comment type="similarity">
    <text evidence="2">Belongs to the COG8 family.</text>
</comment>
<dbReference type="Proteomes" id="UP001201163">
    <property type="component" value="Unassembled WGS sequence"/>
</dbReference>